<protein>
    <submittedName>
        <fullName evidence="1">Uncharacterized protein</fullName>
    </submittedName>
</protein>
<accession>A0A7W7SRE3</accession>
<dbReference type="AlphaFoldDB" id="A0A7W7SRE3"/>
<dbReference type="EMBL" id="JACHJW010000001">
    <property type="protein sequence ID" value="MBB4959575.1"/>
    <property type="molecule type" value="Genomic_DNA"/>
</dbReference>
<dbReference type="RefSeq" id="WP_184535482.1">
    <property type="nucleotide sequence ID" value="NZ_JACHJW010000001.1"/>
</dbReference>
<dbReference type="Proteomes" id="UP000578819">
    <property type="component" value="Unassembled WGS sequence"/>
</dbReference>
<proteinExistence type="predicted"/>
<evidence type="ECO:0000313" key="1">
    <source>
        <dbReference type="EMBL" id="MBB4959575.1"/>
    </source>
</evidence>
<organism evidence="1 2">
    <name type="scientific">Micromonospora polyrhachis</name>
    <dbReference type="NCBI Taxonomy" id="1282883"/>
    <lineage>
        <taxon>Bacteria</taxon>
        <taxon>Bacillati</taxon>
        <taxon>Actinomycetota</taxon>
        <taxon>Actinomycetes</taxon>
        <taxon>Micromonosporales</taxon>
        <taxon>Micromonosporaceae</taxon>
        <taxon>Micromonospora</taxon>
    </lineage>
</organism>
<gene>
    <name evidence="1" type="ORF">FHR38_003308</name>
</gene>
<sequence length="148" mass="16984">MSDYYDLFLSLELKPDLPDEVMHEIRWHLRLTDEPPTRLHSSAFPEEGGETPYPLFTGTGQSHAFDGADVTAMVPATNRMYPDERPHWLLTVRSCVHEDEFGHVMELVEWILAQSTADGWVGYLGHTAEPAPSWLFYTEGRLRIRRLG</sequence>
<keyword evidence="2" id="KW-1185">Reference proteome</keyword>
<name>A0A7W7SRE3_9ACTN</name>
<evidence type="ECO:0000313" key="2">
    <source>
        <dbReference type="Proteomes" id="UP000578819"/>
    </source>
</evidence>
<comment type="caution">
    <text evidence="1">The sequence shown here is derived from an EMBL/GenBank/DDBJ whole genome shotgun (WGS) entry which is preliminary data.</text>
</comment>
<reference evidence="1 2" key="1">
    <citation type="submission" date="2020-08" db="EMBL/GenBank/DDBJ databases">
        <title>Sequencing the genomes of 1000 actinobacteria strains.</title>
        <authorList>
            <person name="Klenk H.-P."/>
        </authorList>
    </citation>
    <scope>NUCLEOTIDE SEQUENCE [LARGE SCALE GENOMIC DNA]</scope>
    <source>
        <strain evidence="1 2">DSM 45886</strain>
    </source>
</reference>